<feature type="domain" description="TonB-dependent receptor plug" evidence="16">
    <location>
        <begin position="42"/>
        <end position="144"/>
    </location>
</feature>
<dbReference type="Proteomes" id="UP000094609">
    <property type="component" value="Chromosome"/>
</dbReference>
<evidence type="ECO:0000313" key="17">
    <source>
        <dbReference type="EMBL" id="AOO66296.1"/>
    </source>
</evidence>
<dbReference type="InterPro" id="IPR000531">
    <property type="entry name" value="Beta-barrel_TonB"/>
</dbReference>
<dbReference type="RefSeq" id="WP_084010936.1">
    <property type="nucleotide sequence ID" value="NZ_CP017111.1"/>
</dbReference>
<dbReference type="InterPro" id="IPR039426">
    <property type="entry name" value="TonB-dep_rcpt-like"/>
</dbReference>
<dbReference type="InterPro" id="IPR036942">
    <property type="entry name" value="Beta-barrel_TonB_sf"/>
</dbReference>
<evidence type="ECO:0000256" key="10">
    <source>
        <dbReference type="ARBA" id="ARBA00023136"/>
    </source>
</evidence>
<dbReference type="Pfam" id="PF07715">
    <property type="entry name" value="Plug"/>
    <property type="match status" value="1"/>
</dbReference>
<keyword evidence="2 12" id="KW-0813">Transport</keyword>
<keyword evidence="17" id="KW-0675">Receptor</keyword>
<keyword evidence="4" id="KW-0410">Iron transport</keyword>
<accession>A0A1D7TMS0</accession>
<dbReference type="EMBL" id="CP017111">
    <property type="protein sequence ID" value="AOO66296.1"/>
    <property type="molecule type" value="Genomic_DNA"/>
</dbReference>
<gene>
    <name evidence="17" type="ORF">SHALO_2537</name>
</gene>
<comment type="similarity">
    <text evidence="12 13">Belongs to the TonB-dependent receptor family.</text>
</comment>
<name>A0A1D7TMS0_9BACT</name>
<feature type="chain" id="PRO_5009099584" evidence="14">
    <location>
        <begin position="22"/>
        <end position="680"/>
    </location>
</feature>
<dbReference type="STRING" id="1193502.SHALO_2537"/>
<comment type="subcellular location">
    <subcellularLocation>
        <location evidence="1 12">Cell outer membrane</location>
        <topology evidence="1 12">Multi-pass membrane protein</topology>
    </subcellularLocation>
</comment>
<dbReference type="PROSITE" id="PS52016">
    <property type="entry name" value="TONB_DEPENDENT_REC_3"/>
    <property type="match status" value="1"/>
</dbReference>
<dbReference type="PROSITE" id="PS01156">
    <property type="entry name" value="TONB_DEPENDENT_REC_2"/>
    <property type="match status" value="1"/>
</dbReference>
<evidence type="ECO:0000256" key="13">
    <source>
        <dbReference type="RuleBase" id="RU003357"/>
    </source>
</evidence>
<keyword evidence="9 13" id="KW-0798">TonB box</keyword>
<keyword evidence="8" id="KW-0406">Ion transport</keyword>
<feature type="domain" description="TonB-dependent receptor-like beta-barrel" evidence="15">
    <location>
        <begin position="225"/>
        <end position="646"/>
    </location>
</feature>
<dbReference type="SUPFAM" id="SSF56935">
    <property type="entry name" value="Porins"/>
    <property type="match status" value="1"/>
</dbReference>
<dbReference type="GO" id="GO:0009279">
    <property type="term" value="C:cell outer membrane"/>
    <property type="evidence" value="ECO:0007669"/>
    <property type="project" value="UniProtKB-SubCell"/>
</dbReference>
<dbReference type="PANTHER" id="PTHR32552">
    <property type="entry name" value="FERRICHROME IRON RECEPTOR-RELATED"/>
    <property type="match status" value="1"/>
</dbReference>
<keyword evidence="5 12" id="KW-0812">Transmembrane</keyword>
<feature type="signal peptide" evidence="14">
    <location>
        <begin position="1"/>
        <end position="21"/>
    </location>
</feature>
<dbReference type="InterPro" id="IPR010917">
    <property type="entry name" value="TonB_rcpt_CS"/>
</dbReference>
<dbReference type="PANTHER" id="PTHR32552:SF81">
    <property type="entry name" value="TONB-DEPENDENT OUTER MEMBRANE RECEPTOR"/>
    <property type="match status" value="1"/>
</dbReference>
<reference evidence="18" key="1">
    <citation type="submission" date="2016-08" db="EMBL/GenBank/DDBJ databases">
        <title>Complete genome sequence of the organohalide-respiring Epsilonproteobacterium Sulfurospirillum halorespirans.</title>
        <authorList>
            <person name="Goris T."/>
            <person name="Zimmermann J."/>
            <person name="Schenz B."/>
            <person name="Lemos M."/>
            <person name="Hackermueller J."/>
            <person name="Diekert G."/>
        </authorList>
    </citation>
    <scope>NUCLEOTIDE SEQUENCE [LARGE SCALE GENOMIC DNA]</scope>
    <source>
        <strain>DSM 13726</strain>
        <strain evidence="18">PCE-M2</strain>
    </source>
</reference>
<evidence type="ECO:0000313" key="18">
    <source>
        <dbReference type="Proteomes" id="UP000094609"/>
    </source>
</evidence>
<evidence type="ECO:0000256" key="5">
    <source>
        <dbReference type="ARBA" id="ARBA00022692"/>
    </source>
</evidence>
<dbReference type="AlphaFoldDB" id="A0A1D7TMS0"/>
<keyword evidence="7" id="KW-0408">Iron</keyword>
<keyword evidence="11 12" id="KW-0998">Cell outer membrane</keyword>
<evidence type="ECO:0000256" key="3">
    <source>
        <dbReference type="ARBA" id="ARBA00022452"/>
    </source>
</evidence>
<protein>
    <submittedName>
        <fullName evidence="17">CirA outer membrane receptor protein</fullName>
    </submittedName>
</protein>
<keyword evidence="18" id="KW-1185">Reference proteome</keyword>
<evidence type="ECO:0000256" key="7">
    <source>
        <dbReference type="ARBA" id="ARBA00023004"/>
    </source>
</evidence>
<evidence type="ECO:0000256" key="2">
    <source>
        <dbReference type="ARBA" id="ARBA00022448"/>
    </source>
</evidence>
<evidence type="ECO:0000256" key="14">
    <source>
        <dbReference type="SAM" id="SignalP"/>
    </source>
</evidence>
<keyword evidence="6 14" id="KW-0732">Signal</keyword>
<proteinExistence type="inferred from homology"/>
<evidence type="ECO:0000259" key="16">
    <source>
        <dbReference type="Pfam" id="PF07715"/>
    </source>
</evidence>
<dbReference type="Pfam" id="PF00593">
    <property type="entry name" value="TonB_dep_Rec_b-barrel"/>
    <property type="match status" value="1"/>
</dbReference>
<evidence type="ECO:0000256" key="12">
    <source>
        <dbReference type="PROSITE-ProRule" id="PRU01360"/>
    </source>
</evidence>
<evidence type="ECO:0000259" key="15">
    <source>
        <dbReference type="Pfam" id="PF00593"/>
    </source>
</evidence>
<sequence>MRRKRVLSMAVIALINVGAWAEETRLDEIVLSADKTGSSTLLELPSSVSVVSSDQINDFSIKDSMGLQSMTSNFLIVETGPATVTTFASMRGVTAGMIGTPAVGFYVDDVYYSALDMNFLDIDHIEVLKGPQGTLYGRNSEAGVVNVVTKAPSFVPSAEVGMEYGSFNTISSHAIINQPLSDTTTLRAALRYEHSDGYFEDTLKGDDVGEEKNIDARLKLYTKVNDDLSVSIGYNYQKSDSPHYAQYAPWSGETIRKNVDVDYLGDAKKEIHDLHVKTDYTYSDALKIVSITSAKKEHYVANNDIDFTSYDLTRLYTDKEVKSLSEELRFIAKPNERLQWINGIFLLKEEEKHDYQMPMNFMNMGMGMPTETLVQKSKIDTLGTALFSEATYSFENSLQTTLGLRYDREKKEDDYAQTGGTMLSMFGYEDKSGSASETFDAWLPKFSLAYKQYEAFSPYVTISKGFRSGGFNTTDTVGQSYDPEFTWNYELGVKSKLSDTLSLSTALFYIDWKDMQVELAQSNGVAYIDNASSATSKGAEIELHMNPMEGLNVFSGLGYTKATYEEYTKGSENYSGNYVINVPRYTINLGANYRIPSGYYIGGNYAYFGDIYYDNANTHSQSYGVTNLKVGYETEKFDVYLYGKNIFDEGCITRAFIVNSSWYARAGEPRSVGVAFTYRF</sequence>
<organism evidence="17 18">
    <name type="scientific">Sulfurospirillum halorespirans DSM 13726</name>
    <dbReference type="NCBI Taxonomy" id="1193502"/>
    <lineage>
        <taxon>Bacteria</taxon>
        <taxon>Pseudomonadati</taxon>
        <taxon>Campylobacterota</taxon>
        <taxon>Epsilonproteobacteria</taxon>
        <taxon>Campylobacterales</taxon>
        <taxon>Sulfurospirillaceae</taxon>
        <taxon>Sulfurospirillum</taxon>
    </lineage>
</organism>
<dbReference type="GO" id="GO:0006826">
    <property type="term" value="P:iron ion transport"/>
    <property type="evidence" value="ECO:0007669"/>
    <property type="project" value="UniProtKB-KW"/>
</dbReference>
<evidence type="ECO:0000256" key="8">
    <source>
        <dbReference type="ARBA" id="ARBA00023065"/>
    </source>
</evidence>
<keyword evidence="10 12" id="KW-0472">Membrane</keyword>
<evidence type="ECO:0000256" key="4">
    <source>
        <dbReference type="ARBA" id="ARBA00022496"/>
    </source>
</evidence>
<evidence type="ECO:0000256" key="1">
    <source>
        <dbReference type="ARBA" id="ARBA00004571"/>
    </source>
</evidence>
<evidence type="ECO:0000256" key="6">
    <source>
        <dbReference type="ARBA" id="ARBA00022729"/>
    </source>
</evidence>
<dbReference type="CDD" id="cd01347">
    <property type="entry name" value="ligand_gated_channel"/>
    <property type="match status" value="1"/>
</dbReference>
<keyword evidence="3 12" id="KW-1134">Transmembrane beta strand</keyword>
<dbReference type="InterPro" id="IPR012910">
    <property type="entry name" value="Plug_dom"/>
</dbReference>
<dbReference type="KEGG" id="shal:SHALO_2537"/>
<dbReference type="Gene3D" id="2.40.170.20">
    <property type="entry name" value="TonB-dependent receptor, beta-barrel domain"/>
    <property type="match status" value="1"/>
</dbReference>
<evidence type="ECO:0000256" key="9">
    <source>
        <dbReference type="ARBA" id="ARBA00023077"/>
    </source>
</evidence>
<evidence type="ECO:0000256" key="11">
    <source>
        <dbReference type="ARBA" id="ARBA00023237"/>
    </source>
</evidence>
<dbReference type="PATRIC" id="fig|1193502.14.peg.2569"/>